<accession>A0A1H3FB39</accession>
<proteinExistence type="predicted"/>
<dbReference type="Proteomes" id="UP000199118">
    <property type="component" value="Unassembled WGS sequence"/>
</dbReference>
<dbReference type="EMBL" id="FNMZ01000012">
    <property type="protein sequence ID" value="SDX88263.1"/>
    <property type="molecule type" value="Genomic_DNA"/>
</dbReference>
<evidence type="ECO:0000313" key="2">
    <source>
        <dbReference type="EMBL" id="SDX88263.1"/>
    </source>
</evidence>
<organism evidence="2 3">
    <name type="scientific">Albimonas donghaensis</name>
    <dbReference type="NCBI Taxonomy" id="356660"/>
    <lineage>
        <taxon>Bacteria</taxon>
        <taxon>Pseudomonadati</taxon>
        <taxon>Pseudomonadota</taxon>
        <taxon>Alphaproteobacteria</taxon>
        <taxon>Rhodobacterales</taxon>
        <taxon>Paracoccaceae</taxon>
        <taxon>Albimonas</taxon>
    </lineage>
</organism>
<keyword evidence="3" id="KW-1185">Reference proteome</keyword>
<name>A0A1H3FB39_9RHOB</name>
<protein>
    <submittedName>
        <fullName evidence="2">Uncharacterized protein</fullName>
    </submittedName>
</protein>
<feature type="region of interest" description="Disordered" evidence="1">
    <location>
        <begin position="147"/>
        <end position="171"/>
    </location>
</feature>
<sequence length="330" mass="36204">MTTLTQDQHDRAVRFIAANRYPFPDQPHPSWPLHYRTWVNTATHPRRSIDTPDGPHFPDIMIVDGENATREIGEVEMDFGPGIATRWKAASEAADDTTETGARHLLVYVPEGREDEALAILEGNDISFHALRGVRVDDDGSVHVLPHRTIGNGKDHRPNSPPPVAEDPVVETPGEDEREAVMRFLLAERFPFPGEGTAQWGLDLYPITNTRLHARRAIPGPGGALWPSVVVVDAAERPCKIGMVEIDVSEASIPAWRAMSETAVYEGHYTDPDNGKGAKHFLLYVPLGREDAAREMVKAAGISCAGVRGYEVTEAGRVRMPAILPPTVPA</sequence>
<evidence type="ECO:0000313" key="3">
    <source>
        <dbReference type="Proteomes" id="UP000199118"/>
    </source>
</evidence>
<evidence type="ECO:0000256" key="1">
    <source>
        <dbReference type="SAM" id="MobiDB-lite"/>
    </source>
</evidence>
<dbReference type="RefSeq" id="WP_092685158.1">
    <property type="nucleotide sequence ID" value="NZ_FNMZ01000012.1"/>
</dbReference>
<reference evidence="2 3" key="1">
    <citation type="submission" date="2016-10" db="EMBL/GenBank/DDBJ databases">
        <authorList>
            <person name="de Groot N.N."/>
        </authorList>
    </citation>
    <scope>NUCLEOTIDE SEQUENCE [LARGE SCALE GENOMIC DNA]</scope>
    <source>
        <strain evidence="2 3">DSM 17890</strain>
    </source>
</reference>
<dbReference type="OrthoDB" id="8448721at2"/>
<dbReference type="AlphaFoldDB" id="A0A1H3FB39"/>
<gene>
    <name evidence="2" type="ORF">SAMN05444336_11239</name>
</gene>